<evidence type="ECO:0000259" key="7">
    <source>
        <dbReference type="Pfam" id="PF07980"/>
    </source>
</evidence>
<evidence type="ECO:0000256" key="3">
    <source>
        <dbReference type="ARBA" id="ARBA00022729"/>
    </source>
</evidence>
<dbReference type="GO" id="GO:0009279">
    <property type="term" value="C:cell outer membrane"/>
    <property type="evidence" value="ECO:0007669"/>
    <property type="project" value="UniProtKB-SubCell"/>
</dbReference>
<keyword evidence="3 6" id="KW-0732">Signal</keyword>
<evidence type="ECO:0000313" key="9">
    <source>
        <dbReference type="EMBL" id="NLR94671.1"/>
    </source>
</evidence>
<comment type="similarity">
    <text evidence="2">Belongs to the SusD family.</text>
</comment>
<dbReference type="Gene3D" id="1.25.40.390">
    <property type="match status" value="1"/>
</dbReference>
<dbReference type="PROSITE" id="PS51257">
    <property type="entry name" value="PROKAR_LIPOPROTEIN"/>
    <property type="match status" value="1"/>
</dbReference>
<keyword evidence="4" id="KW-0472">Membrane</keyword>
<comment type="subcellular location">
    <subcellularLocation>
        <location evidence="1">Cell outer membrane</location>
    </subcellularLocation>
</comment>
<dbReference type="InterPro" id="IPR011990">
    <property type="entry name" value="TPR-like_helical_dom_sf"/>
</dbReference>
<evidence type="ECO:0000313" key="10">
    <source>
        <dbReference type="Proteomes" id="UP000585050"/>
    </source>
</evidence>
<dbReference type="Pfam" id="PF07980">
    <property type="entry name" value="SusD_RagB"/>
    <property type="match status" value="1"/>
</dbReference>
<evidence type="ECO:0000256" key="6">
    <source>
        <dbReference type="SAM" id="SignalP"/>
    </source>
</evidence>
<dbReference type="AlphaFoldDB" id="A0A7X8SQW1"/>
<feature type="signal peptide" evidence="6">
    <location>
        <begin position="1"/>
        <end position="22"/>
    </location>
</feature>
<dbReference type="EMBL" id="JABAIL010000014">
    <property type="protein sequence ID" value="NLR94671.1"/>
    <property type="molecule type" value="Genomic_DNA"/>
</dbReference>
<dbReference type="Proteomes" id="UP000585050">
    <property type="component" value="Unassembled WGS sequence"/>
</dbReference>
<feature type="domain" description="RagB/SusD" evidence="7">
    <location>
        <begin position="355"/>
        <end position="488"/>
    </location>
</feature>
<proteinExistence type="inferred from homology"/>
<evidence type="ECO:0000259" key="8">
    <source>
        <dbReference type="Pfam" id="PF14322"/>
    </source>
</evidence>
<feature type="chain" id="PRO_5031201903" evidence="6">
    <location>
        <begin position="23"/>
        <end position="488"/>
    </location>
</feature>
<keyword evidence="10" id="KW-1185">Reference proteome</keyword>
<reference evidence="9 10" key="1">
    <citation type="submission" date="2020-04" db="EMBL/GenBank/DDBJ databases">
        <title>Flammeovirga sp. SR4, a novel species isolated from seawater.</title>
        <authorList>
            <person name="Wang X."/>
        </authorList>
    </citation>
    <scope>NUCLEOTIDE SEQUENCE [LARGE SCALE GENOMIC DNA]</scope>
    <source>
        <strain evidence="9 10">SR4</strain>
    </source>
</reference>
<gene>
    <name evidence="9" type="ORF">HGP29_25930</name>
</gene>
<sequence>MKLYKILLGAALVGAMSSCTLDVEPQQNVDVENIESVLPQDLVGGLYNRMQEMGYYGRNFNLYGDIGTDLISAAPSTSGRFEFHYELKKNFATTGSDADKNTFDAIYEVISNANLILQAEGLDMEDSDVVNAIGQAYFVRAFAYTDLLKAYGSVPLVLSAPTTVEEAIALKPELASRSEIFTQVYADIDNAIKNISNTSKINATVDAAKALKIRVMLFENELNPSKASDNATEIINLADELSANYTLTPIDKLFDYYQGEGGAETIFELKFASNQGRGSNNYGNIYGSPDAGMYGDYIASPLLFHAHPDTVILGGVVNDARFEASEEIGKTLIYQTADKDGSTLNWIMKYYSHDNTIGLHTPKLLRYAEVLLAKAEAHLIKGETALAAAAINELRQNRIVGYTDVTTVTLQDVYNEAAKEFAFEGHRMWDLRRTKQEVVVTDRTGVEIATEDPTVEGGVNNEGQQTWFPIPEREMLANPNIPENNWGY</sequence>
<evidence type="ECO:0000256" key="5">
    <source>
        <dbReference type="ARBA" id="ARBA00023237"/>
    </source>
</evidence>
<feature type="domain" description="SusD-like N-terminal" evidence="8">
    <location>
        <begin position="21"/>
        <end position="217"/>
    </location>
</feature>
<protein>
    <submittedName>
        <fullName evidence="9">RagB/SusD family nutrient uptake outer membrane protein</fullName>
    </submittedName>
</protein>
<keyword evidence="5" id="KW-0998">Cell outer membrane</keyword>
<accession>A0A7X8SQW1</accession>
<dbReference type="InterPro" id="IPR033985">
    <property type="entry name" value="SusD-like_N"/>
</dbReference>
<evidence type="ECO:0000256" key="4">
    <source>
        <dbReference type="ARBA" id="ARBA00023136"/>
    </source>
</evidence>
<evidence type="ECO:0000256" key="1">
    <source>
        <dbReference type="ARBA" id="ARBA00004442"/>
    </source>
</evidence>
<dbReference type="RefSeq" id="WP_168885380.1">
    <property type="nucleotide sequence ID" value="NZ_JABAIL010000014.1"/>
</dbReference>
<comment type="caution">
    <text evidence="9">The sequence shown here is derived from an EMBL/GenBank/DDBJ whole genome shotgun (WGS) entry which is preliminary data.</text>
</comment>
<evidence type="ECO:0000256" key="2">
    <source>
        <dbReference type="ARBA" id="ARBA00006275"/>
    </source>
</evidence>
<dbReference type="SUPFAM" id="SSF48452">
    <property type="entry name" value="TPR-like"/>
    <property type="match status" value="1"/>
</dbReference>
<name>A0A7X8SQW1_9BACT</name>
<dbReference type="Pfam" id="PF14322">
    <property type="entry name" value="SusD-like_3"/>
    <property type="match status" value="1"/>
</dbReference>
<organism evidence="9 10">
    <name type="scientific">Flammeovirga agarivorans</name>
    <dbReference type="NCBI Taxonomy" id="2726742"/>
    <lineage>
        <taxon>Bacteria</taxon>
        <taxon>Pseudomonadati</taxon>
        <taxon>Bacteroidota</taxon>
        <taxon>Cytophagia</taxon>
        <taxon>Cytophagales</taxon>
        <taxon>Flammeovirgaceae</taxon>
        <taxon>Flammeovirga</taxon>
    </lineage>
</organism>
<dbReference type="InterPro" id="IPR012944">
    <property type="entry name" value="SusD_RagB_dom"/>
</dbReference>